<dbReference type="AlphaFoldDB" id="A0A4V3D6R7"/>
<reference evidence="2 3" key="1">
    <citation type="submission" date="2019-03" db="EMBL/GenBank/DDBJ databases">
        <title>Genomic Encyclopedia of Type Strains, Phase IV (KMG-IV): sequencing the most valuable type-strain genomes for metagenomic binning, comparative biology and taxonomic classification.</title>
        <authorList>
            <person name="Goeker M."/>
        </authorList>
    </citation>
    <scope>NUCLEOTIDE SEQUENCE [LARGE SCALE GENOMIC DNA]</scope>
    <source>
        <strain evidence="2 3">DSM 103792</strain>
    </source>
</reference>
<keyword evidence="3" id="KW-1185">Reference proteome</keyword>
<evidence type="ECO:0000313" key="3">
    <source>
        <dbReference type="Proteomes" id="UP000295375"/>
    </source>
</evidence>
<organism evidence="2 3">
    <name type="scientific">Permianibacter aggregans</name>
    <dbReference type="NCBI Taxonomy" id="1510150"/>
    <lineage>
        <taxon>Bacteria</taxon>
        <taxon>Pseudomonadati</taxon>
        <taxon>Pseudomonadota</taxon>
        <taxon>Gammaproteobacteria</taxon>
        <taxon>Pseudomonadales</taxon>
        <taxon>Pseudomonadaceae</taxon>
        <taxon>Permianibacter</taxon>
    </lineage>
</organism>
<dbReference type="Proteomes" id="UP000295375">
    <property type="component" value="Unassembled WGS sequence"/>
</dbReference>
<gene>
    <name evidence="2" type="ORF">EV696_12243</name>
</gene>
<sequence length="159" mass="17954">MTAPNRRQIPVDDNHPSFRRPWPRTAEFHIGLWSSARHSLIEVLVTVAPIAAFARCADALVANVVRSANQPHHTTDQDAPENPAAGGFRPTSYPEIDNGEQSSMRRCAYDCNVDTHCWSSEARQLTPHVRSIEWFAHLLPPETLVLLLTYITRNYDLTL</sequence>
<name>A0A4V3D6R7_9GAMM</name>
<protein>
    <submittedName>
        <fullName evidence="2">Uncharacterized protein</fullName>
    </submittedName>
</protein>
<feature type="region of interest" description="Disordered" evidence="1">
    <location>
        <begin position="1"/>
        <end position="20"/>
    </location>
</feature>
<proteinExistence type="predicted"/>
<accession>A0A4V3D6R7</accession>
<evidence type="ECO:0000256" key="1">
    <source>
        <dbReference type="SAM" id="MobiDB-lite"/>
    </source>
</evidence>
<evidence type="ECO:0000313" key="2">
    <source>
        <dbReference type="EMBL" id="TDQ44987.1"/>
    </source>
</evidence>
<comment type="caution">
    <text evidence="2">The sequence shown here is derived from an EMBL/GenBank/DDBJ whole genome shotgun (WGS) entry which is preliminary data.</text>
</comment>
<dbReference type="EMBL" id="SNYM01000022">
    <property type="protein sequence ID" value="TDQ44987.1"/>
    <property type="molecule type" value="Genomic_DNA"/>
</dbReference>